<proteinExistence type="predicted"/>
<reference evidence="2" key="1">
    <citation type="submission" date="2023-05" db="EMBL/GenBank/DDBJ databases">
        <title>Nepenthes gracilis genome sequencing.</title>
        <authorList>
            <person name="Fukushima K."/>
        </authorList>
    </citation>
    <scope>NUCLEOTIDE SEQUENCE</scope>
    <source>
        <strain evidence="2">SING2019-196</strain>
    </source>
</reference>
<feature type="transmembrane region" description="Helical" evidence="1">
    <location>
        <begin position="67"/>
        <end position="85"/>
    </location>
</feature>
<name>A0AAD3XES3_NEPGR</name>
<feature type="transmembrane region" description="Helical" evidence="1">
    <location>
        <begin position="92"/>
        <end position="113"/>
    </location>
</feature>
<keyword evidence="3" id="KW-1185">Reference proteome</keyword>
<sequence length="162" mass="17391">MRFVRGVRRLCGEIPVNASLTGKRAKAFGGISASQHQPKWQITAKGAWCKIANQCANRQRGKLAGPWVVQLLVSLISILLCRVVVERVFYPAFCCCCNCVATLGIAVRLFLHFQSFGSVAGLAATCAQFFSGSDLVLLGSSSTSIIRSREGFCYGGGAALLR</sequence>
<evidence type="ECO:0000256" key="1">
    <source>
        <dbReference type="SAM" id="Phobius"/>
    </source>
</evidence>
<organism evidence="2 3">
    <name type="scientific">Nepenthes gracilis</name>
    <name type="common">Slender pitcher plant</name>
    <dbReference type="NCBI Taxonomy" id="150966"/>
    <lineage>
        <taxon>Eukaryota</taxon>
        <taxon>Viridiplantae</taxon>
        <taxon>Streptophyta</taxon>
        <taxon>Embryophyta</taxon>
        <taxon>Tracheophyta</taxon>
        <taxon>Spermatophyta</taxon>
        <taxon>Magnoliopsida</taxon>
        <taxon>eudicotyledons</taxon>
        <taxon>Gunneridae</taxon>
        <taxon>Pentapetalae</taxon>
        <taxon>Caryophyllales</taxon>
        <taxon>Nepenthaceae</taxon>
        <taxon>Nepenthes</taxon>
    </lineage>
</organism>
<protein>
    <submittedName>
        <fullName evidence="2">Uncharacterized protein</fullName>
    </submittedName>
</protein>
<comment type="caution">
    <text evidence="2">The sequence shown here is derived from an EMBL/GenBank/DDBJ whole genome shotgun (WGS) entry which is preliminary data.</text>
</comment>
<gene>
    <name evidence="2" type="ORF">Nepgr_004015</name>
</gene>
<dbReference type="EMBL" id="BSYO01000003">
    <property type="protein sequence ID" value="GMH02176.1"/>
    <property type="molecule type" value="Genomic_DNA"/>
</dbReference>
<keyword evidence="1" id="KW-0472">Membrane</keyword>
<evidence type="ECO:0000313" key="2">
    <source>
        <dbReference type="EMBL" id="GMH02176.1"/>
    </source>
</evidence>
<accession>A0AAD3XES3</accession>
<keyword evidence="1" id="KW-0812">Transmembrane</keyword>
<dbReference type="Proteomes" id="UP001279734">
    <property type="component" value="Unassembled WGS sequence"/>
</dbReference>
<evidence type="ECO:0000313" key="3">
    <source>
        <dbReference type="Proteomes" id="UP001279734"/>
    </source>
</evidence>
<dbReference type="AlphaFoldDB" id="A0AAD3XES3"/>
<keyword evidence="1" id="KW-1133">Transmembrane helix</keyword>